<organism evidence="1 2">
    <name type="scientific">Senna tora</name>
    <dbReference type="NCBI Taxonomy" id="362788"/>
    <lineage>
        <taxon>Eukaryota</taxon>
        <taxon>Viridiplantae</taxon>
        <taxon>Streptophyta</taxon>
        <taxon>Embryophyta</taxon>
        <taxon>Tracheophyta</taxon>
        <taxon>Spermatophyta</taxon>
        <taxon>Magnoliopsida</taxon>
        <taxon>eudicotyledons</taxon>
        <taxon>Gunneridae</taxon>
        <taxon>Pentapetalae</taxon>
        <taxon>rosids</taxon>
        <taxon>fabids</taxon>
        <taxon>Fabales</taxon>
        <taxon>Fabaceae</taxon>
        <taxon>Caesalpinioideae</taxon>
        <taxon>Cassia clade</taxon>
        <taxon>Senna</taxon>
    </lineage>
</organism>
<reference evidence="1" key="1">
    <citation type="submission" date="2020-09" db="EMBL/GenBank/DDBJ databases">
        <title>Genome-Enabled Discovery of Anthraquinone Biosynthesis in Senna tora.</title>
        <authorList>
            <person name="Kang S.-H."/>
            <person name="Pandey R.P."/>
            <person name="Lee C.-M."/>
            <person name="Sim J.-S."/>
            <person name="Jeong J.-T."/>
            <person name="Choi B.-S."/>
            <person name="Jung M."/>
            <person name="Ginzburg D."/>
            <person name="Zhao K."/>
            <person name="Won S.Y."/>
            <person name="Oh T.-J."/>
            <person name="Yu Y."/>
            <person name="Kim N.-H."/>
            <person name="Lee O.R."/>
            <person name="Lee T.-H."/>
            <person name="Bashyal P."/>
            <person name="Kim T.-S."/>
            <person name="Lee W.-H."/>
            <person name="Kawkins C."/>
            <person name="Kim C.-K."/>
            <person name="Kim J.S."/>
            <person name="Ahn B.O."/>
            <person name="Rhee S.Y."/>
            <person name="Sohng J.K."/>
        </authorList>
    </citation>
    <scope>NUCLEOTIDE SEQUENCE</scope>
    <source>
        <tissue evidence="1">Leaf</tissue>
    </source>
</reference>
<keyword evidence="2" id="KW-1185">Reference proteome</keyword>
<accession>A0A834SKP2</accession>
<proteinExistence type="predicted"/>
<evidence type="ECO:0000313" key="1">
    <source>
        <dbReference type="EMBL" id="KAF7805569.1"/>
    </source>
</evidence>
<gene>
    <name evidence="1" type="ORF">G2W53_037730</name>
</gene>
<sequence length="23" mass="2619">MVVPAAQSWACVDAYAFWFPQCK</sequence>
<comment type="caution">
    <text evidence="1">The sequence shown here is derived from an EMBL/GenBank/DDBJ whole genome shotgun (WGS) entry which is preliminary data.</text>
</comment>
<name>A0A834SKP2_9FABA</name>
<dbReference type="EMBL" id="JAAIUW010000012">
    <property type="protein sequence ID" value="KAF7805569.1"/>
    <property type="molecule type" value="Genomic_DNA"/>
</dbReference>
<dbReference type="AlphaFoldDB" id="A0A834SKP2"/>
<protein>
    <submittedName>
        <fullName evidence="1">Uncharacterized protein</fullName>
    </submittedName>
</protein>
<dbReference type="Proteomes" id="UP000634136">
    <property type="component" value="Unassembled WGS sequence"/>
</dbReference>
<evidence type="ECO:0000313" key="2">
    <source>
        <dbReference type="Proteomes" id="UP000634136"/>
    </source>
</evidence>